<dbReference type="RefSeq" id="WP_186888174.1">
    <property type="nucleotide sequence ID" value="NZ_JACONZ010000003.1"/>
</dbReference>
<name>A0A923L1D5_9FIRM</name>
<evidence type="ECO:0000313" key="1">
    <source>
        <dbReference type="EMBL" id="MBC5581812.1"/>
    </source>
</evidence>
<dbReference type="GO" id="GO:0030246">
    <property type="term" value="F:carbohydrate binding"/>
    <property type="evidence" value="ECO:0007669"/>
    <property type="project" value="InterPro"/>
</dbReference>
<sequence>MEFAKEREYVGDLAQLFELRETRLCGGRAEGVRAVLLSDGAGMEMMLLPDRCLDLYSLKYRGRNLGYLTPTGVVGPAFYDRRGDGWLKSYGAGFLATCGLSNIGSACEDAGEALGLHGELANTPAERLCVSVEEENGLPVARVTAWMRSAALFGGNLTLARTVTVRYRSGRVELTDVICNEGFETKPYMTLYHFNMGYPLLSEQARLSIPTRCVTPRSPHAAAHAQDYLRITPPSAPYEEMCYYHDLETDAEGFSAVGIENPAEKLAVSIRFDRRALDHFVQWKMLGKGDYAMGLEPCNATIDGRADARANGSLKFLAPGEKTVHRLAVTVGEHL</sequence>
<comment type="caution">
    <text evidence="1">The sequence shown here is derived from an EMBL/GenBank/DDBJ whole genome shotgun (WGS) entry which is preliminary data.</text>
</comment>
<keyword evidence="2" id="KW-1185">Reference proteome</keyword>
<dbReference type="InterPro" id="IPR027839">
    <property type="entry name" value="DUF4432"/>
</dbReference>
<dbReference type="Pfam" id="PF14486">
    <property type="entry name" value="DUF4432"/>
    <property type="match status" value="1"/>
</dbReference>
<gene>
    <name evidence="1" type="ORF">H8S23_09860</name>
</gene>
<protein>
    <submittedName>
        <fullName evidence="1">Aldose 1-epimerase family protein</fullName>
    </submittedName>
</protein>
<dbReference type="AlphaFoldDB" id="A0A923L1D5"/>
<evidence type="ECO:0000313" key="2">
    <source>
        <dbReference type="Proteomes" id="UP000659630"/>
    </source>
</evidence>
<accession>A0A923L1D5</accession>
<dbReference type="InterPro" id="IPR014718">
    <property type="entry name" value="GH-type_carb-bd"/>
</dbReference>
<dbReference type="CDD" id="cd09023">
    <property type="entry name" value="Aldose_epim_Ec_c4013"/>
    <property type="match status" value="1"/>
</dbReference>
<proteinExistence type="predicted"/>
<dbReference type="Gene3D" id="2.70.98.10">
    <property type="match status" value="1"/>
</dbReference>
<reference evidence="1" key="1">
    <citation type="submission" date="2020-08" db="EMBL/GenBank/DDBJ databases">
        <title>Genome public.</title>
        <authorList>
            <person name="Liu C."/>
            <person name="Sun Q."/>
        </authorList>
    </citation>
    <scope>NUCLEOTIDE SEQUENCE</scope>
    <source>
        <strain evidence="1">BX8</strain>
    </source>
</reference>
<dbReference type="EMBL" id="JACONZ010000003">
    <property type="protein sequence ID" value="MBC5581812.1"/>
    <property type="molecule type" value="Genomic_DNA"/>
</dbReference>
<organism evidence="1 2">
    <name type="scientific">Anaerofilum hominis</name>
    <dbReference type="NCBI Taxonomy" id="2763016"/>
    <lineage>
        <taxon>Bacteria</taxon>
        <taxon>Bacillati</taxon>
        <taxon>Bacillota</taxon>
        <taxon>Clostridia</taxon>
        <taxon>Eubacteriales</taxon>
        <taxon>Oscillospiraceae</taxon>
        <taxon>Anaerofilum</taxon>
    </lineage>
</organism>
<dbReference type="Proteomes" id="UP000659630">
    <property type="component" value="Unassembled WGS sequence"/>
</dbReference>